<dbReference type="AlphaFoldDB" id="A0A8J7RL64"/>
<evidence type="ECO:0008006" key="3">
    <source>
        <dbReference type="Google" id="ProtNLM"/>
    </source>
</evidence>
<gene>
    <name evidence="1" type="ORF">NATSA_11745</name>
</gene>
<protein>
    <recommendedName>
        <fullName evidence="3">6-bladed beta-propeller</fullName>
    </recommendedName>
</protein>
<evidence type="ECO:0000313" key="2">
    <source>
        <dbReference type="Proteomes" id="UP000673975"/>
    </source>
</evidence>
<dbReference type="EMBL" id="JAFIDN010000009">
    <property type="protein sequence ID" value="MBP3193342.1"/>
    <property type="molecule type" value="Genomic_DNA"/>
</dbReference>
<organism evidence="1 2">
    <name type="scientific">Natronogracilivirga saccharolytica</name>
    <dbReference type="NCBI Taxonomy" id="2812953"/>
    <lineage>
        <taxon>Bacteria</taxon>
        <taxon>Pseudomonadati</taxon>
        <taxon>Balneolota</taxon>
        <taxon>Balneolia</taxon>
        <taxon>Balneolales</taxon>
        <taxon>Cyclonatronaceae</taxon>
        <taxon>Natronogracilivirga</taxon>
    </lineage>
</organism>
<dbReference type="RefSeq" id="WP_210512798.1">
    <property type="nucleotide sequence ID" value="NZ_JAFIDN010000009.1"/>
</dbReference>
<reference evidence="1" key="1">
    <citation type="submission" date="2021-02" db="EMBL/GenBank/DDBJ databases">
        <title>Natronogracilivirga saccharolytica gen. nov. sp. nov. a new anaerobic, haloalkiliphilic carbohydrate-fermenting bacterium from soda lake and proposing of Cyclonatronumiaceae fam. nov. in the phylum Balneolaeota.</title>
        <authorList>
            <person name="Zhilina T.N."/>
            <person name="Sorokin D.Y."/>
            <person name="Zavarzina D.G."/>
            <person name="Toshchakov S.V."/>
            <person name="Kublanov I.V."/>
        </authorList>
    </citation>
    <scope>NUCLEOTIDE SEQUENCE</scope>
    <source>
        <strain evidence="1">Z-1702</strain>
    </source>
</reference>
<name>A0A8J7RL64_9BACT</name>
<comment type="caution">
    <text evidence="1">The sequence shown here is derived from an EMBL/GenBank/DDBJ whole genome shotgun (WGS) entry which is preliminary data.</text>
</comment>
<sequence>MKLEPVSPIYFLALAVMLASVTGPGCSPETDRGEELLELYRSVEVTPELSMIIEEDEEIIFGQLGSLASDSRGHFFVGDNQLIHIKHFDRDGNLLETIGREGRGPGEFSRVTNMFVARDTLYAYDFDNARLGRFVRNESGDGMRFDHYLDIEMTDERIPRGVLKSQNHYVVESIDLQAYTGQIALLDREGNVLEPDLLTLPLPERVNVMYQGNSFPWTRPLPRRSHYRLTPDDHFYYGWNDSLVITKYDIRGEPINTIRFDVVPPRVTREDTRDLAERMPEEIWNTLRSHVPETRPAFTNFVVDENERVWVNLGNIEEDTDEDRWIILDQDSELVASFRLYPNMFVHYVRDGMLHGIKTGEDELRRVALYDARI</sequence>
<accession>A0A8J7RL64</accession>
<dbReference type="InterPro" id="IPR011042">
    <property type="entry name" value="6-blade_b-propeller_TolB-like"/>
</dbReference>
<proteinExistence type="predicted"/>
<keyword evidence="2" id="KW-1185">Reference proteome</keyword>
<dbReference type="SUPFAM" id="SSF63829">
    <property type="entry name" value="Calcium-dependent phosphotriesterase"/>
    <property type="match status" value="1"/>
</dbReference>
<dbReference type="Proteomes" id="UP000673975">
    <property type="component" value="Unassembled WGS sequence"/>
</dbReference>
<dbReference type="Gene3D" id="2.120.10.30">
    <property type="entry name" value="TolB, C-terminal domain"/>
    <property type="match status" value="1"/>
</dbReference>
<evidence type="ECO:0000313" key="1">
    <source>
        <dbReference type="EMBL" id="MBP3193342.1"/>
    </source>
</evidence>
<dbReference type="Pfam" id="PF17170">
    <property type="entry name" value="DUF5128"/>
    <property type="match status" value="1"/>
</dbReference>